<sequence>MKTALPAPFSRTPVSAKRRDGSAHPTGSRLQFTPNSTQAWFCKGIEDPAVTALELGTTEINDNVYCLRYVRLLPLPLPSPVGLDDILLANLPAVTAESERLPIHILQRPLAAPAGRRWDPRRGDWERFFFLCLRRDNRRGLGISPHDLIQIGKWRWPCGLGLRRTHSPYFLSIRSVDHGTRRDIGRIGCFIVLEGVNGLRFISTSKDVSLACSGFIPWSIGGELRIATRRPDSTFRQLPQPLLLLFGASSHQFVLENGRRWNDGICVPKNQGQHIRSVEGFVMESVPKSGFSLNTGLGLGIPTAHIIMMEPYCLSHGTGLAEII</sequence>
<proteinExistence type="predicted"/>
<name>A0A7R8ZM52_9CRUS</name>
<feature type="non-terminal residue" evidence="1">
    <location>
        <position position="1"/>
    </location>
</feature>
<accession>A0A7R8ZM52</accession>
<organism evidence="1">
    <name type="scientific">Cyprideis torosa</name>
    <dbReference type="NCBI Taxonomy" id="163714"/>
    <lineage>
        <taxon>Eukaryota</taxon>
        <taxon>Metazoa</taxon>
        <taxon>Ecdysozoa</taxon>
        <taxon>Arthropoda</taxon>
        <taxon>Crustacea</taxon>
        <taxon>Oligostraca</taxon>
        <taxon>Ostracoda</taxon>
        <taxon>Podocopa</taxon>
        <taxon>Podocopida</taxon>
        <taxon>Cytherocopina</taxon>
        <taxon>Cytheroidea</taxon>
        <taxon>Cytherideidae</taxon>
        <taxon>Cyprideis</taxon>
    </lineage>
</organism>
<evidence type="ECO:0000313" key="1">
    <source>
        <dbReference type="EMBL" id="CAD7229071.1"/>
    </source>
</evidence>
<gene>
    <name evidence="1" type="ORF">CTOB1V02_LOCUS6944</name>
</gene>
<protein>
    <submittedName>
        <fullName evidence="1">Uncharacterized protein</fullName>
    </submittedName>
</protein>
<dbReference type="EMBL" id="OB661853">
    <property type="protein sequence ID" value="CAD7229071.1"/>
    <property type="molecule type" value="Genomic_DNA"/>
</dbReference>
<reference evidence="1" key="1">
    <citation type="submission" date="2020-11" db="EMBL/GenBank/DDBJ databases">
        <authorList>
            <person name="Tran Van P."/>
        </authorList>
    </citation>
    <scope>NUCLEOTIDE SEQUENCE</scope>
</reference>
<dbReference type="AlphaFoldDB" id="A0A7R8ZM52"/>